<dbReference type="Proteomes" id="UP000265566">
    <property type="component" value="Chromosome 8"/>
</dbReference>
<sequence>MLVRYSDLSMKDQVHFRNMMKRTRMTYDSLRVLASIEDEKRIIEEKKVADEVFVEAEKRLVEKRLDEDKIFVSEAVIMETEMGAGDENMEEAATGVEGEMLNGTRCHNHIRGDIKAARLMKDRELWLYGNKRIVRFHSNSFSFIRKELELLKKSFEEYNGQVEERRLRSAKSDIAQHMLSDNNNFY</sequence>
<organism evidence="1 2">
    <name type="scientific">Medicago truncatula</name>
    <name type="common">Barrel medic</name>
    <name type="synonym">Medicago tribuloides</name>
    <dbReference type="NCBI Taxonomy" id="3880"/>
    <lineage>
        <taxon>Eukaryota</taxon>
        <taxon>Viridiplantae</taxon>
        <taxon>Streptophyta</taxon>
        <taxon>Embryophyta</taxon>
        <taxon>Tracheophyta</taxon>
        <taxon>Spermatophyta</taxon>
        <taxon>Magnoliopsida</taxon>
        <taxon>eudicotyledons</taxon>
        <taxon>Gunneridae</taxon>
        <taxon>Pentapetalae</taxon>
        <taxon>rosids</taxon>
        <taxon>fabids</taxon>
        <taxon>Fabales</taxon>
        <taxon>Fabaceae</taxon>
        <taxon>Papilionoideae</taxon>
        <taxon>50 kb inversion clade</taxon>
        <taxon>NPAAA clade</taxon>
        <taxon>Hologalegina</taxon>
        <taxon>IRL clade</taxon>
        <taxon>Trifolieae</taxon>
        <taxon>Medicago</taxon>
    </lineage>
</organism>
<evidence type="ECO:0000313" key="2">
    <source>
        <dbReference type="Proteomes" id="UP000265566"/>
    </source>
</evidence>
<dbReference type="EMBL" id="PSQE01000008">
    <property type="protein sequence ID" value="RHN40677.1"/>
    <property type="molecule type" value="Genomic_DNA"/>
</dbReference>
<name>A0A396GPN4_MEDTR</name>
<gene>
    <name evidence="1" type="ORF">MtrunA17_Chr8g0357391</name>
</gene>
<dbReference type="Gramene" id="rna46865">
    <property type="protein sequence ID" value="RHN40677.1"/>
    <property type="gene ID" value="gene46865"/>
</dbReference>
<reference evidence="2" key="1">
    <citation type="journal article" date="2018" name="Nat. Plants">
        <title>Whole-genome landscape of Medicago truncatula symbiotic genes.</title>
        <authorList>
            <person name="Pecrix Y."/>
            <person name="Staton S.E."/>
            <person name="Sallet E."/>
            <person name="Lelandais-Briere C."/>
            <person name="Moreau S."/>
            <person name="Carrere S."/>
            <person name="Blein T."/>
            <person name="Jardinaud M.F."/>
            <person name="Latrasse D."/>
            <person name="Zouine M."/>
            <person name="Zahm M."/>
            <person name="Kreplak J."/>
            <person name="Mayjonade B."/>
            <person name="Satge C."/>
            <person name="Perez M."/>
            <person name="Cauet S."/>
            <person name="Marande W."/>
            <person name="Chantry-Darmon C."/>
            <person name="Lopez-Roques C."/>
            <person name="Bouchez O."/>
            <person name="Berard A."/>
            <person name="Debelle F."/>
            <person name="Munos S."/>
            <person name="Bendahmane A."/>
            <person name="Berges H."/>
            <person name="Niebel A."/>
            <person name="Buitink J."/>
            <person name="Frugier F."/>
            <person name="Benhamed M."/>
            <person name="Crespi M."/>
            <person name="Gouzy J."/>
            <person name="Gamas P."/>
        </authorList>
    </citation>
    <scope>NUCLEOTIDE SEQUENCE [LARGE SCALE GENOMIC DNA]</scope>
    <source>
        <strain evidence="2">cv. Jemalong A17</strain>
    </source>
</reference>
<dbReference type="AlphaFoldDB" id="A0A396GPN4"/>
<comment type="caution">
    <text evidence="1">The sequence shown here is derived from an EMBL/GenBank/DDBJ whole genome shotgun (WGS) entry which is preliminary data.</text>
</comment>
<protein>
    <submittedName>
        <fullName evidence="1">Uncharacterized protein</fullName>
    </submittedName>
</protein>
<proteinExistence type="predicted"/>
<accession>A0A396GPN4</accession>
<evidence type="ECO:0000313" key="1">
    <source>
        <dbReference type="EMBL" id="RHN40677.1"/>
    </source>
</evidence>